<proteinExistence type="predicted"/>
<sequence length="107" mass="12172">MGRLINLAITHPNLAYSMHTPISWKNKKQHSASRSSNEVEDRSMAFVTCELKWLKALLLSLGVHHTKAIPLLCDSQPALHIACNTVNHEHTKHIKVDCHFIWDAIQE</sequence>
<protein>
    <submittedName>
        <fullName evidence="1">Callose synthase 3-like</fullName>
    </submittedName>
</protein>
<keyword evidence="2" id="KW-1185">Reference proteome</keyword>
<dbReference type="PANTHER" id="PTHR11439:SF487">
    <property type="entry name" value="RNA-DIRECTED DNA POLYMERASE"/>
    <property type="match status" value="1"/>
</dbReference>
<organism evidence="1 2">
    <name type="scientific">Gossypium australe</name>
    <dbReference type="NCBI Taxonomy" id="47621"/>
    <lineage>
        <taxon>Eukaryota</taxon>
        <taxon>Viridiplantae</taxon>
        <taxon>Streptophyta</taxon>
        <taxon>Embryophyta</taxon>
        <taxon>Tracheophyta</taxon>
        <taxon>Spermatophyta</taxon>
        <taxon>Magnoliopsida</taxon>
        <taxon>eudicotyledons</taxon>
        <taxon>Gunneridae</taxon>
        <taxon>Pentapetalae</taxon>
        <taxon>rosids</taxon>
        <taxon>malvids</taxon>
        <taxon>Malvales</taxon>
        <taxon>Malvaceae</taxon>
        <taxon>Malvoideae</taxon>
        <taxon>Gossypium</taxon>
    </lineage>
</organism>
<gene>
    <name evidence="1" type="ORF">EPI10_016336</name>
</gene>
<accession>A0A5B6VNF2</accession>
<comment type="caution">
    <text evidence="1">The sequence shown here is derived from an EMBL/GenBank/DDBJ whole genome shotgun (WGS) entry which is preliminary data.</text>
</comment>
<dbReference type="CDD" id="cd09272">
    <property type="entry name" value="RNase_HI_RT_Ty1"/>
    <property type="match status" value="1"/>
</dbReference>
<dbReference type="EMBL" id="SMMG02000006">
    <property type="protein sequence ID" value="KAA3470646.1"/>
    <property type="molecule type" value="Genomic_DNA"/>
</dbReference>
<dbReference type="PANTHER" id="PTHR11439">
    <property type="entry name" value="GAG-POL-RELATED RETROTRANSPOSON"/>
    <property type="match status" value="1"/>
</dbReference>
<reference evidence="2" key="1">
    <citation type="journal article" date="2019" name="Plant Biotechnol. J.">
        <title>Genome sequencing of the Australian wild diploid species Gossypium australe highlights disease resistance and delayed gland morphogenesis.</title>
        <authorList>
            <person name="Cai Y."/>
            <person name="Cai X."/>
            <person name="Wang Q."/>
            <person name="Wang P."/>
            <person name="Zhang Y."/>
            <person name="Cai C."/>
            <person name="Xu Y."/>
            <person name="Wang K."/>
            <person name="Zhou Z."/>
            <person name="Wang C."/>
            <person name="Geng S."/>
            <person name="Li B."/>
            <person name="Dong Q."/>
            <person name="Hou Y."/>
            <person name="Wang H."/>
            <person name="Ai P."/>
            <person name="Liu Z."/>
            <person name="Yi F."/>
            <person name="Sun M."/>
            <person name="An G."/>
            <person name="Cheng J."/>
            <person name="Zhang Y."/>
            <person name="Shi Q."/>
            <person name="Xie Y."/>
            <person name="Shi X."/>
            <person name="Chang Y."/>
            <person name="Huang F."/>
            <person name="Chen Y."/>
            <person name="Hong S."/>
            <person name="Mi L."/>
            <person name="Sun Q."/>
            <person name="Zhang L."/>
            <person name="Zhou B."/>
            <person name="Peng R."/>
            <person name="Zhang X."/>
            <person name="Liu F."/>
        </authorList>
    </citation>
    <scope>NUCLEOTIDE SEQUENCE [LARGE SCALE GENOMIC DNA]</scope>
    <source>
        <strain evidence="2">cv. PA1801</strain>
    </source>
</reference>
<dbReference type="OrthoDB" id="128382at2759"/>
<dbReference type="Proteomes" id="UP000325315">
    <property type="component" value="Unassembled WGS sequence"/>
</dbReference>
<name>A0A5B6VNF2_9ROSI</name>
<evidence type="ECO:0000313" key="1">
    <source>
        <dbReference type="EMBL" id="KAA3470646.1"/>
    </source>
</evidence>
<dbReference type="AlphaFoldDB" id="A0A5B6VNF2"/>
<evidence type="ECO:0000313" key="2">
    <source>
        <dbReference type="Proteomes" id="UP000325315"/>
    </source>
</evidence>